<keyword evidence="4" id="KW-1185">Reference proteome</keyword>
<reference evidence="3 4" key="1">
    <citation type="submission" date="2017-10" db="EMBL/GenBank/DDBJ databases">
        <title>The new phylogeny of genus Mycobacterium.</title>
        <authorList>
            <person name="Tortoli E."/>
            <person name="Trovato A."/>
            <person name="Cirillo D.M."/>
        </authorList>
    </citation>
    <scope>NUCLEOTIDE SEQUENCE [LARGE SCALE GENOMIC DNA]</scope>
    <source>
        <strain evidence="3 4">CCUG37673</strain>
    </source>
</reference>
<protein>
    <recommendedName>
        <fullName evidence="1">FAS1-like dehydratase domain-containing protein</fullName>
    </recommendedName>
</protein>
<comment type="caution">
    <text evidence="3">The sequence shown here is derived from an EMBL/GenBank/DDBJ whole genome shotgun (WGS) entry which is preliminary data.</text>
</comment>
<gene>
    <name evidence="3" type="ORF">CQY20_23665</name>
    <name evidence="2" type="ORF">MAGR_19390</name>
</gene>
<dbReference type="Pfam" id="PF13452">
    <property type="entry name" value="FAS1_DH_region"/>
    <property type="match status" value="1"/>
</dbReference>
<dbReference type="EMBL" id="PDCP01000054">
    <property type="protein sequence ID" value="PEG34879.1"/>
    <property type="molecule type" value="Genomic_DNA"/>
</dbReference>
<dbReference type="InterPro" id="IPR039569">
    <property type="entry name" value="FAS1-like_DH_region"/>
</dbReference>
<dbReference type="SUPFAM" id="SSF54637">
    <property type="entry name" value="Thioesterase/thiol ester dehydrase-isomerase"/>
    <property type="match status" value="1"/>
</dbReference>
<evidence type="ECO:0000259" key="1">
    <source>
        <dbReference type="Pfam" id="PF13452"/>
    </source>
</evidence>
<dbReference type="Proteomes" id="UP000220914">
    <property type="component" value="Unassembled WGS sequence"/>
</dbReference>
<sequence length="153" mass="16901">MSLLTDEIKALVGRSWPAVVYEVERTGIRAWARAVGYVDPVFYDESVARARGYPGLPAPPGYLGVPRFRPGEPEPGPPIRGLHPDLQRSVNGGTEVEYRAMVFADDELVASPVIVDVKEREGSLGQMLIFTRKVRFSRQSELVATLTATVINY</sequence>
<accession>A0A2A7MTK2</accession>
<evidence type="ECO:0000313" key="2">
    <source>
        <dbReference type="EMBL" id="GFG50498.1"/>
    </source>
</evidence>
<proteinExistence type="predicted"/>
<dbReference type="Gene3D" id="3.10.129.10">
    <property type="entry name" value="Hotdog Thioesterase"/>
    <property type="match status" value="1"/>
</dbReference>
<dbReference type="EMBL" id="BLKS01000001">
    <property type="protein sequence ID" value="GFG50498.1"/>
    <property type="molecule type" value="Genomic_DNA"/>
</dbReference>
<evidence type="ECO:0000313" key="5">
    <source>
        <dbReference type="Proteomes" id="UP000465302"/>
    </source>
</evidence>
<organism evidence="3 4">
    <name type="scientific">Mycolicibacterium agri</name>
    <name type="common">Mycobacterium agri</name>
    <dbReference type="NCBI Taxonomy" id="36811"/>
    <lineage>
        <taxon>Bacteria</taxon>
        <taxon>Bacillati</taxon>
        <taxon>Actinomycetota</taxon>
        <taxon>Actinomycetes</taxon>
        <taxon>Mycobacteriales</taxon>
        <taxon>Mycobacteriaceae</taxon>
        <taxon>Mycolicibacterium</taxon>
    </lineage>
</organism>
<dbReference type="CDD" id="cd03441">
    <property type="entry name" value="R_hydratase_like"/>
    <property type="match status" value="1"/>
</dbReference>
<feature type="domain" description="FAS1-like dehydratase" evidence="1">
    <location>
        <begin position="10"/>
        <end position="145"/>
    </location>
</feature>
<dbReference type="Proteomes" id="UP000465302">
    <property type="component" value="Unassembled WGS sequence"/>
</dbReference>
<evidence type="ECO:0000313" key="3">
    <source>
        <dbReference type="EMBL" id="PEG34879.1"/>
    </source>
</evidence>
<evidence type="ECO:0000313" key="4">
    <source>
        <dbReference type="Proteomes" id="UP000220914"/>
    </source>
</evidence>
<dbReference type="AlphaFoldDB" id="A0A2A7MTK2"/>
<name>A0A2A7MTK2_MYCAG</name>
<dbReference type="RefSeq" id="WP_097942518.1">
    <property type="nucleotide sequence ID" value="NZ_BLKS01000001.1"/>
</dbReference>
<reference evidence="2" key="3">
    <citation type="submission" date="2020-02" db="EMBL/GenBank/DDBJ databases">
        <authorList>
            <person name="Matsumoto Y."/>
            <person name="Motooka D."/>
            <person name="Nakamura S."/>
        </authorList>
    </citation>
    <scope>NUCLEOTIDE SEQUENCE</scope>
    <source>
        <strain evidence="2">JCM 6377</strain>
    </source>
</reference>
<reference evidence="2 5" key="2">
    <citation type="journal article" date="2019" name="Emerg. Microbes Infect.">
        <title>Comprehensive subspecies identification of 175 nontuberculous mycobacteria species based on 7547 genomic profiles.</title>
        <authorList>
            <person name="Matsumoto Y."/>
            <person name="Kinjo T."/>
            <person name="Motooka D."/>
            <person name="Nabeya D."/>
            <person name="Jung N."/>
            <person name="Uechi K."/>
            <person name="Horii T."/>
            <person name="Iida T."/>
            <person name="Fujita J."/>
            <person name="Nakamura S."/>
        </authorList>
    </citation>
    <scope>NUCLEOTIDE SEQUENCE [LARGE SCALE GENOMIC DNA]</scope>
    <source>
        <strain evidence="2 5">JCM 6377</strain>
    </source>
</reference>
<dbReference type="InterPro" id="IPR029069">
    <property type="entry name" value="HotDog_dom_sf"/>
</dbReference>